<keyword evidence="2" id="KW-1185">Reference proteome</keyword>
<reference evidence="1" key="1">
    <citation type="submission" date="2022-04" db="EMBL/GenBank/DDBJ databases">
        <authorList>
            <person name="Ren T."/>
        </authorList>
    </citation>
    <scope>NUCLEOTIDE SEQUENCE</scope>
    <source>
        <strain evidence="1">F63249</strain>
    </source>
</reference>
<proteinExistence type="predicted"/>
<name>A0ABT0H6F5_9FLAO</name>
<organism evidence="1 2">
    <name type="scientific">Psychroserpens algicola</name>
    <dbReference type="NCBI Taxonomy" id="1719034"/>
    <lineage>
        <taxon>Bacteria</taxon>
        <taxon>Pseudomonadati</taxon>
        <taxon>Bacteroidota</taxon>
        <taxon>Flavobacteriia</taxon>
        <taxon>Flavobacteriales</taxon>
        <taxon>Flavobacteriaceae</taxon>
        <taxon>Psychroserpens</taxon>
    </lineage>
</organism>
<gene>
    <name evidence="1" type="ORF">MUY34_04845</name>
</gene>
<comment type="caution">
    <text evidence="1">The sequence shown here is derived from an EMBL/GenBank/DDBJ whole genome shotgun (WGS) entry which is preliminary data.</text>
</comment>
<dbReference type="EMBL" id="JALPQF010000003">
    <property type="protein sequence ID" value="MCK8479936.1"/>
    <property type="molecule type" value="Genomic_DNA"/>
</dbReference>
<evidence type="ECO:0000313" key="2">
    <source>
        <dbReference type="Proteomes" id="UP001203687"/>
    </source>
</evidence>
<accession>A0ABT0H6F5</accession>
<evidence type="ECO:0000313" key="1">
    <source>
        <dbReference type="EMBL" id="MCK8479936.1"/>
    </source>
</evidence>
<dbReference type="Proteomes" id="UP001203687">
    <property type="component" value="Unassembled WGS sequence"/>
</dbReference>
<dbReference type="RefSeq" id="WP_248412158.1">
    <property type="nucleotide sequence ID" value="NZ_JALPQF010000003.1"/>
</dbReference>
<protein>
    <submittedName>
        <fullName evidence="1">Uncharacterized protein</fullName>
    </submittedName>
</protein>
<sequence>MFIIFYSCKEKETPIVKHPDLLGFKVTTLADSDEDLFDIIEKKEQQGIIETKYINDILYVSTFQILNACGNYEGNIETSNDTISLQLKLISEEVCTSESARRVTYLIYNPTSKKRIIIK</sequence>